<sequence length="182" mass="20593">MKIMAFSGSPNKEGSTNTIIKKILNTADENNHETALVSLNSLNINPCQACGYCKENESCDLDDDINKIHKEMEDADYIIVGSPIYFGEVTAQTKLFTDRFYSIYNNENRNVDGKKVILIYTQGNPDTKVYEEYIKNQKAFLYDFMNFNVVNTLIAAGIHSKEDLNQKNEILKEAGNIAMRIA</sequence>
<evidence type="ECO:0000256" key="5">
    <source>
        <dbReference type="ARBA" id="ARBA00038292"/>
    </source>
</evidence>
<dbReference type="GO" id="GO:0016491">
    <property type="term" value="F:oxidoreductase activity"/>
    <property type="evidence" value="ECO:0007669"/>
    <property type="project" value="InterPro"/>
</dbReference>
<dbReference type="SUPFAM" id="SSF52218">
    <property type="entry name" value="Flavoproteins"/>
    <property type="match status" value="1"/>
</dbReference>
<keyword evidence="3" id="KW-0285">Flavoprotein</keyword>
<dbReference type="Pfam" id="PF03358">
    <property type="entry name" value="FMN_red"/>
    <property type="match status" value="1"/>
</dbReference>
<evidence type="ECO:0000313" key="8">
    <source>
        <dbReference type="Proteomes" id="UP000658733"/>
    </source>
</evidence>
<keyword evidence="4" id="KW-0288">FMN</keyword>
<organism evidence="7 8">
    <name type="scientific">Methanobrevibacter arboriphilus</name>
    <dbReference type="NCBI Taxonomy" id="39441"/>
    <lineage>
        <taxon>Archaea</taxon>
        <taxon>Methanobacteriati</taxon>
        <taxon>Methanobacteriota</taxon>
        <taxon>Methanomada group</taxon>
        <taxon>Methanobacteria</taxon>
        <taxon>Methanobacteriales</taxon>
        <taxon>Methanobacteriaceae</taxon>
        <taxon>Methanobrevibacter</taxon>
    </lineage>
</organism>
<dbReference type="InterPro" id="IPR005025">
    <property type="entry name" value="FMN_Rdtase-like_dom"/>
</dbReference>
<evidence type="ECO:0000313" key="7">
    <source>
        <dbReference type="EMBL" id="MBF4469221.1"/>
    </source>
</evidence>
<comment type="cofactor">
    <cofactor evidence="2">
        <name>[4Fe-4S] cluster</name>
        <dbReference type="ChEBI" id="CHEBI:49883"/>
    </cofactor>
</comment>
<dbReference type="InterPro" id="IPR029039">
    <property type="entry name" value="Flavoprotein-like_sf"/>
</dbReference>
<name>A0A843AHK1_METAZ</name>
<accession>A0A843AHK1</accession>
<gene>
    <name evidence="7" type="ORF">ISP01_07420</name>
</gene>
<dbReference type="EMBL" id="JADIIN010000059">
    <property type="protein sequence ID" value="MBF4469221.1"/>
    <property type="molecule type" value="Genomic_DNA"/>
</dbReference>
<dbReference type="InterPro" id="IPR051796">
    <property type="entry name" value="ISF_SsuE-like"/>
</dbReference>
<dbReference type="PANTHER" id="PTHR43278">
    <property type="entry name" value="NAD(P)H-DEPENDENT FMN-CONTAINING OXIDOREDUCTASE YWQN-RELATED"/>
    <property type="match status" value="1"/>
</dbReference>
<proteinExistence type="inferred from homology"/>
<dbReference type="AlphaFoldDB" id="A0A843AHK1"/>
<protein>
    <submittedName>
        <fullName evidence="7">Flavodoxin family protein</fullName>
    </submittedName>
</protein>
<evidence type="ECO:0000259" key="6">
    <source>
        <dbReference type="Pfam" id="PF03358"/>
    </source>
</evidence>
<dbReference type="RefSeq" id="WP_278523607.1">
    <property type="nucleotide sequence ID" value="NZ_JADIIN010000059.1"/>
</dbReference>
<evidence type="ECO:0000256" key="1">
    <source>
        <dbReference type="ARBA" id="ARBA00001917"/>
    </source>
</evidence>
<comment type="caution">
    <text evidence="7">The sequence shown here is derived from an EMBL/GenBank/DDBJ whole genome shotgun (WGS) entry which is preliminary data.</text>
</comment>
<feature type="domain" description="NADPH-dependent FMN reductase-like" evidence="6">
    <location>
        <begin position="1"/>
        <end position="123"/>
    </location>
</feature>
<dbReference type="Proteomes" id="UP000658733">
    <property type="component" value="Unassembled WGS sequence"/>
</dbReference>
<dbReference type="Gene3D" id="3.40.50.360">
    <property type="match status" value="1"/>
</dbReference>
<evidence type="ECO:0000256" key="4">
    <source>
        <dbReference type="ARBA" id="ARBA00022643"/>
    </source>
</evidence>
<dbReference type="PANTHER" id="PTHR43278:SF2">
    <property type="entry name" value="IRON-SULFUR FLAVOPROTEIN"/>
    <property type="match status" value="1"/>
</dbReference>
<reference evidence="7" key="1">
    <citation type="submission" date="2020-10" db="EMBL/GenBank/DDBJ databases">
        <title>Dehalococcoides mccartyi of a TCE/Cr reducing biochatode.</title>
        <authorList>
            <person name="Matturro B."/>
        </authorList>
    </citation>
    <scope>NUCLEOTIDE SEQUENCE</scope>
    <source>
        <strain evidence="7">Bin4</strain>
    </source>
</reference>
<evidence type="ECO:0000256" key="2">
    <source>
        <dbReference type="ARBA" id="ARBA00001966"/>
    </source>
</evidence>
<evidence type="ECO:0000256" key="3">
    <source>
        <dbReference type="ARBA" id="ARBA00022630"/>
    </source>
</evidence>
<comment type="similarity">
    <text evidence="5">Belongs to the SsuE family. Isf subfamily.</text>
</comment>
<comment type="cofactor">
    <cofactor evidence="1">
        <name>FMN</name>
        <dbReference type="ChEBI" id="CHEBI:58210"/>
    </cofactor>
</comment>